<feature type="transmembrane region" description="Helical" evidence="7">
    <location>
        <begin position="17"/>
        <end position="39"/>
    </location>
</feature>
<evidence type="ECO:0000256" key="2">
    <source>
        <dbReference type="ARBA" id="ARBA00006683"/>
    </source>
</evidence>
<dbReference type="GO" id="GO:0004713">
    <property type="term" value="F:protein tyrosine kinase activity"/>
    <property type="evidence" value="ECO:0007669"/>
    <property type="project" value="TreeGrafter"/>
</dbReference>
<keyword evidence="5 7" id="KW-1133">Transmembrane helix</keyword>
<dbReference type="Proteomes" id="UP000319578">
    <property type="component" value="Unassembled WGS sequence"/>
</dbReference>
<evidence type="ECO:0000256" key="1">
    <source>
        <dbReference type="ARBA" id="ARBA00004651"/>
    </source>
</evidence>
<gene>
    <name evidence="9" type="primary">ywqC</name>
    <name evidence="10" type="ORF">ADS79_32155</name>
    <name evidence="9" type="ORF">BRE01_28300</name>
</gene>
<reference evidence="11" key="1">
    <citation type="submission" date="2015-07" db="EMBL/GenBank/DDBJ databases">
        <title>Genome sequencing project for genomic taxonomy and phylogenomics of Bacillus-like bacteria.</title>
        <authorList>
            <person name="Liu B."/>
            <person name="Wang J."/>
            <person name="Zhu Y."/>
            <person name="Liu G."/>
            <person name="Chen Q."/>
            <person name="Chen Z."/>
            <person name="Lan J."/>
            <person name="Che J."/>
            <person name="Ge C."/>
            <person name="Shi H."/>
            <person name="Pan Z."/>
            <person name="Liu X."/>
        </authorList>
    </citation>
    <scope>NUCLEOTIDE SEQUENCE [LARGE SCALE GENOMIC DNA]</scope>
    <source>
        <strain evidence="11">DSM 9887</strain>
    </source>
</reference>
<keyword evidence="3" id="KW-1003">Cell membrane</keyword>
<feature type="transmembrane region" description="Helical" evidence="7">
    <location>
        <begin position="172"/>
        <end position="193"/>
    </location>
</feature>
<keyword evidence="6 7" id="KW-0472">Membrane</keyword>
<evidence type="ECO:0000256" key="5">
    <source>
        <dbReference type="ARBA" id="ARBA00022989"/>
    </source>
</evidence>
<keyword evidence="12" id="KW-1185">Reference proteome</keyword>
<dbReference type="PANTHER" id="PTHR32309:SF13">
    <property type="entry name" value="FERRIC ENTEROBACTIN TRANSPORT PROTEIN FEPE"/>
    <property type="match status" value="1"/>
</dbReference>
<comment type="similarity">
    <text evidence="2">Belongs to the CpsC/CapA family.</text>
</comment>
<evidence type="ECO:0000313" key="11">
    <source>
        <dbReference type="Proteomes" id="UP000036834"/>
    </source>
</evidence>
<evidence type="ECO:0000256" key="6">
    <source>
        <dbReference type="ARBA" id="ARBA00023136"/>
    </source>
</evidence>
<dbReference type="PATRIC" id="fig|54915.3.peg.529"/>
<reference evidence="10" key="2">
    <citation type="submission" date="2015-07" db="EMBL/GenBank/DDBJ databases">
        <title>MeaNS - Measles Nucleotide Surveillance Program.</title>
        <authorList>
            <person name="Tran T."/>
            <person name="Druce J."/>
        </authorList>
    </citation>
    <scope>NUCLEOTIDE SEQUENCE</scope>
    <source>
        <strain evidence="10">DSM 9887</strain>
    </source>
</reference>
<dbReference type="Proteomes" id="UP000036834">
    <property type="component" value="Unassembled WGS sequence"/>
</dbReference>
<dbReference type="RefSeq" id="WP_049742557.1">
    <property type="nucleotide sequence ID" value="NZ_BJON01000010.1"/>
</dbReference>
<evidence type="ECO:0000313" key="10">
    <source>
        <dbReference type="EMBL" id="KNB68626.1"/>
    </source>
</evidence>
<keyword evidence="4 7" id="KW-0812">Transmembrane</keyword>
<reference evidence="9 12" key="3">
    <citation type="submission" date="2019-06" db="EMBL/GenBank/DDBJ databases">
        <title>Whole genome shotgun sequence of Brevibacillus reuszeri NBRC 15719.</title>
        <authorList>
            <person name="Hosoyama A."/>
            <person name="Uohara A."/>
            <person name="Ohji S."/>
            <person name="Ichikawa N."/>
        </authorList>
    </citation>
    <scope>NUCLEOTIDE SEQUENCE [LARGE SCALE GENOMIC DNA]</scope>
    <source>
        <strain evidence="9 12">NBRC 15719</strain>
    </source>
</reference>
<protein>
    <submittedName>
        <fullName evidence="9">Capsular polysaccharide biosynthesis protein YwqC</fullName>
    </submittedName>
</protein>
<proteinExistence type="inferred from homology"/>
<accession>A0A0K9YIY2</accession>
<evidence type="ECO:0000256" key="7">
    <source>
        <dbReference type="SAM" id="Phobius"/>
    </source>
</evidence>
<dbReference type="PANTHER" id="PTHR32309">
    <property type="entry name" value="TYROSINE-PROTEIN KINASE"/>
    <property type="match status" value="1"/>
</dbReference>
<evidence type="ECO:0000256" key="4">
    <source>
        <dbReference type="ARBA" id="ARBA00022692"/>
    </source>
</evidence>
<evidence type="ECO:0000259" key="8">
    <source>
        <dbReference type="Pfam" id="PF02706"/>
    </source>
</evidence>
<dbReference type="InterPro" id="IPR003856">
    <property type="entry name" value="LPS_length_determ_N"/>
</dbReference>
<dbReference type="Pfam" id="PF02706">
    <property type="entry name" value="Wzz"/>
    <property type="match status" value="1"/>
</dbReference>
<comment type="subcellular location">
    <subcellularLocation>
        <location evidence="1">Cell membrane</location>
        <topology evidence="1">Multi-pass membrane protein</topology>
    </subcellularLocation>
</comment>
<evidence type="ECO:0000256" key="3">
    <source>
        <dbReference type="ARBA" id="ARBA00022475"/>
    </source>
</evidence>
<comment type="caution">
    <text evidence="10">The sequence shown here is derived from an EMBL/GenBank/DDBJ whole genome shotgun (WGS) entry which is preliminary data.</text>
</comment>
<dbReference type="AlphaFoldDB" id="A0A0K9YIY2"/>
<dbReference type="InterPro" id="IPR050445">
    <property type="entry name" value="Bact_polysacc_biosynth/exp"/>
</dbReference>
<dbReference type="EMBL" id="LGIQ01000017">
    <property type="protein sequence ID" value="KNB68626.1"/>
    <property type="molecule type" value="Genomic_DNA"/>
</dbReference>
<sequence>MNLEFVMVILQAMRARWVLMTTIPLLCVACAAYISYFVMVPTYEATTTMLVKPQELDKQDLYNSILSNQQLIKTYSGLIQTRKIAQDVIRKLDLSITPEDLLKQLEVKTSNISFIITVTYSDPNPLHAVQIVNEISRSFSQNINLFMNIDNVMIVDEAEYKEGTLPVSPKPYLNMAAAFCAGLFMVVFLIILIETISTVQKKPKKARAEVAQLERANYS</sequence>
<name>A0A0K9YIY2_9BACL</name>
<dbReference type="OrthoDB" id="2360475at2"/>
<dbReference type="EMBL" id="BJON01000010">
    <property type="protein sequence ID" value="GED69128.1"/>
    <property type="molecule type" value="Genomic_DNA"/>
</dbReference>
<feature type="domain" description="Polysaccharide chain length determinant N-terminal" evidence="8">
    <location>
        <begin position="9"/>
        <end position="92"/>
    </location>
</feature>
<dbReference type="STRING" id="54915.ADS79_32155"/>
<dbReference type="GO" id="GO:0005886">
    <property type="term" value="C:plasma membrane"/>
    <property type="evidence" value="ECO:0007669"/>
    <property type="project" value="UniProtKB-SubCell"/>
</dbReference>
<evidence type="ECO:0000313" key="12">
    <source>
        <dbReference type="Proteomes" id="UP000319578"/>
    </source>
</evidence>
<evidence type="ECO:0000313" key="9">
    <source>
        <dbReference type="EMBL" id="GED69128.1"/>
    </source>
</evidence>
<organism evidence="10 11">
    <name type="scientific">Brevibacillus reuszeri</name>
    <dbReference type="NCBI Taxonomy" id="54915"/>
    <lineage>
        <taxon>Bacteria</taxon>
        <taxon>Bacillati</taxon>
        <taxon>Bacillota</taxon>
        <taxon>Bacilli</taxon>
        <taxon>Bacillales</taxon>
        <taxon>Paenibacillaceae</taxon>
        <taxon>Brevibacillus</taxon>
    </lineage>
</organism>